<organism evidence="1 2">
    <name type="scientific">Segatella salivae DSM 15606</name>
    <dbReference type="NCBI Taxonomy" id="888832"/>
    <lineage>
        <taxon>Bacteria</taxon>
        <taxon>Pseudomonadati</taxon>
        <taxon>Bacteroidota</taxon>
        <taxon>Bacteroidia</taxon>
        <taxon>Bacteroidales</taxon>
        <taxon>Prevotellaceae</taxon>
        <taxon>Segatella</taxon>
    </lineage>
</organism>
<reference evidence="1 2" key="1">
    <citation type="submission" date="2010-12" db="EMBL/GenBank/DDBJ databases">
        <authorList>
            <person name="Muzny D."/>
            <person name="Qin X."/>
            <person name="Deng J."/>
            <person name="Jiang H."/>
            <person name="Liu Y."/>
            <person name="Qu J."/>
            <person name="Song X.-Z."/>
            <person name="Zhang L."/>
            <person name="Thornton R."/>
            <person name="Coyle M."/>
            <person name="Francisco L."/>
            <person name="Jackson L."/>
            <person name="Javaid M."/>
            <person name="Korchina V."/>
            <person name="Kovar C."/>
            <person name="Mata R."/>
            <person name="Mathew T."/>
            <person name="Ngo R."/>
            <person name="Nguyen L."/>
            <person name="Nguyen N."/>
            <person name="Okwuonu G."/>
            <person name="Ongeri F."/>
            <person name="Pham C."/>
            <person name="Simmons D."/>
            <person name="Wilczek-Boney K."/>
            <person name="Hale W."/>
            <person name="Jakkamsetti A."/>
            <person name="Pham P."/>
            <person name="Ruth R."/>
            <person name="San Lucas F."/>
            <person name="Warren J."/>
            <person name="Zhang J."/>
            <person name="Zhao Z."/>
            <person name="Zhou C."/>
            <person name="Zhu D."/>
            <person name="Lee S."/>
            <person name="Bess C."/>
            <person name="Blankenburg K."/>
            <person name="Forbes L."/>
            <person name="Fu Q."/>
            <person name="Gubbala S."/>
            <person name="Hirani K."/>
            <person name="Jayaseelan J.C."/>
            <person name="Lara F."/>
            <person name="Munidasa M."/>
            <person name="Palculict T."/>
            <person name="Patil S."/>
            <person name="Pu L.-L."/>
            <person name="Saada N."/>
            <person name="Tang L."/>
            <person name="Weissenberger G."/>
            <person name="Zhu Y."/>
            <person name="Hemphill L."/>
            <person name="Shang Y."/>
            <person name="Youmans B."/>
            <person name="Ayvaz T."/>
            <person name="Ross M."/>
            <person name="Santibanez J."/>
            <person name="Aqrawi P."/>
            <person name="Gross S."/>
            <person name="Joshi V."/>
            <person name="Fowler G."/>
            <person name="Nazareth L."/>
            <person name="Reid J."/>
            <person name="Worley K."/>
            <person name="Petrosino J."/>
            <person name="Highlander S."/>
            <person name="Gibbs R."/>
        </authorList>
    </citation>
    <scope>NUCLEOTIDE SEQUENCE [LARGE SCALE GENOMIC DNA]</scope>
    <source>
        <strain evidence="1 2">DSM 15606</strain>
    </source>
</reference>
<evidence type="ECO:0000313" key="2">
    <source>
        <dbReference type="Proteomes" id="UP000003874"/>
    </source>
</evidence>
<dbReference type="HOGENOM" id="CLU_663459_0_0_10"/>
<accession>E6MMX5</accession>
<dbReference type="AlphaFoldDB" id="E6MMX5"/>
<proteinExistence type="predicted"/>
<dbReference type="EMBL" id="AEQO01000095">
    <property type="protein sequence ID" value="EFV05015.1"/>
    <property type="molecule type" value="Genomic_DNA"/>
</dbReference>
<evidence type="ECO:0000313" key="1">
    <source>
        <dbReference type="EMBL" id="EFV05015.1"/>
    </source>
</evidence>
<keyword evidence="2" id="KW-1185">Reference proteome</keyword>
<evidence type="ECO:0008006" key="3">
    <source>
        <dbReference type="Google" id="ProtNLM"/>
    </source>
</evidence>
<dbReference type="STRING" id="888832.HMPREF9420_0843"/>
<comment type="caution">
    <text evidence="1">The sequence shown here is derived from an EMBL/GenBank/DDBJ whole genome shotgun (WGS) entry which is preliminary data.</text>
</comment>
<name>E6MMX5_9BACT</name>
<gene>
    <name evidence="1" type="ORF">HMPREF9420_0843</name>
</gene>
<sequence length="429" mass="49890">MNIGSMKTYIIICGFADVVAGGPIYYANKIRYMEQQGWQVVVIPTNKGEKVFIHGMEKYLGPYVPFILDNPNEYNKKQREQLVDYLESFVPEDRGETIIETGTDYTNYWGEALAERIRAKHIIVFLDEQNSRVTEKVIDFYKFKYVRHELACITKPVMQNLFKGYMSLELNECYALRCACTNTLDDYEHKITSLIPKGDYNIGYIGRLEKPFFPTIVEGFINFCKKNDKEKITIVFFGGAFEEKTVDALKDKFKLLSNVQIFITGYLFPLPIAALRKMDVFVSGAGSASVAAKAGVLSIHIDMLSYNPSGIMLDYEYLNYAKCPYGNTVYDYLDWVLIRREPNLPLPLEVNYKKDWDFVCECFEEHLKFIELSSSEPAYYNLSQLGISSKQKMKRFFRTILGLKWYNYLRGNQLYLFIWSFIQRFKSSK</sequence>
<dbReference type="Proteomes" id="UP000003874">
    <property type="component" value="Unassembled WGS sequence"/>
</dbReference>
<protein>
    <recommendedName>
        <fullName evidence="3">Glycosyltransferase, group 1 family protein</fullName>
    </recommendedName>
</protein>